<sequence>MNTRERFHATCNFEKPDRPIRWETIGYWTETLDRWHKEGLPETVIDNVFTGPDYFGFDKMNYLTVAAGPDCDPSFCPAFDIEIIEETERYVLKRDMAGKLVKVHVEGQSGLPQDFDHPVKSMAEFEGLKWRLDPETPERFTQNLDIMINLANGFGDDCFNSAVCCGLFGTYRHLMGLVGMSVLMKREPKLLHAVAENWVYMHETLMKKVREKAIIDYIYFWEDMSYKNGPMISPKAFREFISPYYKRLIDSLKADTDIRVFGVDSDGNLWILLQLFSEVGINMFLPFEVQAGMDIREVREKFPKMVIWGGIDKMALFDKDEHIEKEVMDKVPPVLKSGGFIPAVDHTIPPEVSLKNYERFLEIVRGIK</sequence>
<feature type="domain" description="Uroporphyrinogen decarboxylase (URO-D)" evidence="1">
    <location>
        <begin position="105"/>
        <end position="365"/>
    </location>
</feature>
<proteinExistence type="predicted"/>
<dbReference type="GO" id="GO:0004853">
    <property type="term" value="F:uroporphyrinogen decarboxylase activity"/>
    <property type="evidence" value="ECO:0007669"/>
    <property type="project" value="InterPro"/>
</dbReference>
<dbReference type="PANTHER" id="PTHR47099:SF1">
    <property type="entry name" value="METHYLCOBAMIDE:COM METHYLTRANSFERASE MTBA"/>
    <property type="match status" value="1"/>
</dbReference>
<evidence type="ECO:0000259" key="1">
    <source>
        <dbReference type="Pfam" id="PF01208"/>
    </source>
</evidence>
<dbReference type="EMBL" id="JAFGIX010000046">
    <property type="protein sequence ID" value="MBN1573259.1"/>
    <property type="molecule type" value="Genomic_DNA"/>
</dbReference>
<dbReference type="Proteomes" id="UP000809273">
    <property type="component" value="Unassembled WGS sequence"/>
</dbReference>
<dbReference type="InterPro" id="IPR000257">
    <property type="entry name" value="Uroporphyrinogen_deCOase"/>
</dbReference>
<reference evidence="2" key="1">
    <citation type="journal article" date="2021" name="Environ. Microbiol.">
        <title>Genomic characterization of three novel Desulfobacterota classes expand the metabolic and phylogenetic diversity of the phylum.</title>
        <authorList>
            <person name="Murphy C.L."/>
            <person name="Biggerstaff J."/>
            <person name="Eichhorn A."/>
            <person name="Ewing E."/>
            <person name="Shahan R."/>
            <person name="Soriano D."/>
            <person name="Stewart S."/>
            <person name="VanMol K."/>
            <person name="Walker R."/>
            <person name="Walters P."/>
            <person name="Elshahed M.S."/>
            <person name="Youssef N.H."/>
        </authorList>
    </citation>
    <scope>NUCLEOTIDE SEQUENCE</scope>
    <source>
        <strain evidence="2">Zod_Metabat.24</strain>
    </source>
</reference>
<comment type="caution">
    <text evidence="2">The sequence shown here is derived from an EMBL/GenBank/DDBJ whole genome shotgun (WGS) entry which is preliminary data.</text>
</comment>
<evidence type="ECO:0000313" key="3">
    <source>
        <dbReference type="Proteomes" id="UP000809273"/>
    </source>
</evidence>
<dbReference type="AlphaFoldDB" id="A0A9D8PNI1"/>
<name>A0A9D8PNI1_9DELT</name>
<accession>A0A9D8PNI1</accession>
<dbReference type="SUPFAM" id="SSF51726">
    <property type="entry name" value="UROD/MetE-like"/>
    <property type="match status" value="1"/>
</dbReference>
<evidence type="ECO:0000313" key="2">
    <source>
        <dbReference type="EMBL" id="MBN1573259.1"/>
    </source>
</evidence>
<organism evidence="2 3">
    <name type="scientific">Candidatus Zymogenus saltonus</name>
    <dbReference type="NCBI Taxonomy" id="2844893"/>
    <lineage>
        <taxon>Bacteria</taxon>
        <taxon>Deltaproteobacteria</taxon>
        <taxon>Candidatus Zymogenia</taxon>
        <taxon>Candidatus Zymogeniales</taxon>
        <taxon>Candidatus Zymogenaceae</taxon>
        <taxon>Candidatus Zymogenus</taxon>
    </lineage>
</organism>
<gene>
    <name evidence="2" type="ORF">JW984_08710</name>
</gene>
<reference evidence="2" key="2">
    <citation type="submission" date="2021-01" db="EMBL/GenBank/DDBJ databases">
        <authorList>
            <person name="Hahn C.R."/>
            <person name="Youssef N.H."/>
            <person name="Elshahed M."/>
        </authorList>
    </citation>
    <scope>NUCLEOTIDE SEQUENCE</scope>
    <source>
        <strain evidence="2">Zod_Metabat.24</strain>
    </source>
</reference>
<dbReference type="Pfam" id="PF01208">
    <property type="entry name" value="URO-D"/>
    <property type="match status" value="1"/>
</dbReference>
<protein>
    <recommendedName>
        <fullName evidence="1">Uroporphyrinogen decarboxylase (URO-D) domain-containing protein</fullName>
    </recommendedName>
</protein>
<dbReference type="InterPro" id="IPR052024">
    <property type="entry name" value="Methanogen_methyltrans"/>
</dbReference>
<dbReference type="Gene3D" id="3.20.20.210">
    <property type="match status" value="1"/>
</dbReference>
<dbReference type="GO" id="GO:0006779">
    <property type="term" value="P:porphyrin-containing compound biosynthetic process"/>
    <property type="evidence" value="ECO:0007669"/>
    <property type="project" value="InterPro"/>
</dbReference>
<dbReference type="PANTHER" id="PTHR47099">
    <property type="entry name" value="METHYLCOBAMIDE:COM METHYLTRANSFERASE MTBA"/>
    <property type="match status" value="1"/>
</dbReference>
<dbReference type="InterPro" id="IPR038071">
    <property type="entry name" value="UROD/MetE-like_sf"/>
</dbReference>